<dbReference type="EMBL" id="JAPQFL010000002">
    <property type="protein sequence ID" value="MDD9327677.1"/>
    <property type="molecule type" value="Genomic_DNA"/>
</dbReference>
<dbReference type="RefSeq" id="WP_274570683.1">
    <property type="nucleotide sequence ID" value="NZ_CP145606.1"/>
</dbReference>
<dbReference type="EMBL" id="CP146598">
    <property type="protein sequence ID" value="WWY02829.1"/>
    <property type="molecule type" value="Genomic_DNA"/>
</dbReference>
<gene>
    <name evidence="1" type="ORF">ORY91_001086</name>
    <name evidence="2" type="ORF">V9W64_09050</name>
</gene>
<evidence type="ECO:0000313" key="3">
    <source>
        <dbReference type="Proteomes" id="UP001149607"/>
    </source>
</evidence>
<keyword evidence="3" id="KW-1185">Reference proteome</keyword>
<proteinExistence type="predicted"/>
<dbReference type="PROSITE" id="PS51257">
    <property type="entry name" value="PROKAR_LIPOPROTEIN"/>
    <property type="match status" value="1"/>
</dbReference>
<organism evidence="1">
    <name type="scientific">Neisseria leonii</name>
    <dbReference type="NCBI Taxonomy" id="2995413"/>
    <lineage>
        <taxon>Bacteria</taxon>
        <taxon>Pseudomonadati</taxon>
        <taxon>Pseudomonadota</taxon>
        <taxon>Betaproteobacteria</taxon>
        <taxon>Neisseriales</taxon>
        <taxon>Neisseriaceae</taxon>
        <taxon>Neisseria</taxon>
    </lineage>
</organism>
<sequence>MLKYIRILPLLFAITACSDEPSPAEPVPPSKPPVQTHRTFTEYRFVINKIDPVVALAGLNIGKPGHDKSNDGLPRTRWEVKGTPAKELEAIGKHPKDVDVLSGQCIEYNADGNSIGWPENGGCANVFKGLLTNIVDKPDEAFADMVKHARLQPHVKVEVAQAVIEDPNLSLTLDHDGFFFLRKKKR</sequence>
<dbReference type="Proteomes" id="UP001149607">
    <property type="component" value="Chromosome"/>
</dbReference>
<name>A0A9X4E599_9NEIS</name>
<evidence type="ECO:0008006" key="4">
    <source>
        <dbReference type="Google" id="ProtNLM"/>
    </source>
</evidence>
<reference evidence="1" key="1">
    <citation type="submission" date="2022-10" db="EMBL/GenBank/DDBJ databases">
        <authorList>
            <person name="Boutroux M."/>
        </authorList>
    </citation>
    <scope>NUCLEOTIDE SEQUENCE</scope>
    <source>
        <strain evidence="1">51.81</strain>
    </source>
</reference>
<evidence type="ECO:0000313" key="2">
    <source>
        <dbReference type="EMBL" id="WWY02829.1"/>
    </source>
</evidence>
<accession>A0A9X4E599</accession>
<reference evidence="2" key="2">
    <citation type="submission" date="2024-02" db="EMBL/GenBank/DDBJ databases">
        <title>Neisseria leonii sp. nov.</title>
        <authorList>
            <person name="Boutroux M."/>
            <person name="Favre-Rochex S."/>
            <person name="Gorgette O."/>
            <person name="Touak G."/>
            <person name="Muhle E."/>
            <person name="Chesneau O."/>
            <person name="Clermont D."/>
            <person name="Rahi P."/>
        </authorList>
    </citation>
    <scope>NUCLEOTIDE SEQUENCE</scope>
    <source>
        <strain evidence="2">51.81</strain>
    </source>
</reference>
<dbReference type="AlphaFoldDB" id="A0A9X4E599"/>
<evidence type="ECO:0000313" key="1">
    <source>
        <dbReference type="EMBL" id="MDD9327677.1"/>
    </source>
</evidence>
<protein>
    <recommendedName>
        <fullName evidence="4">Lipoprotein</fullName>
    </recommendedName>
</protein>